<name>A0ABZ2KEW9_9BACT</name>
<dbReference type="Proteomes" id="UP001379533">
    <property type="component" value="Chromosome"/>
</dbReference>
<evidence type="ECO:0000256" key="1">
    <source>
        <dbReference type="SAM" id="SignalP"/>
    </source>
</evidence>
<dbReference type="PANTHER" id="PTHR38478:SF1">
    <property type="entry name" value="ZINC DEPENDENT METALLOPROTEASE DOMAIN LIPOPROTEIN"/>
    <property type="match status" value="1"/>
</dbReference>
<dbReference type="PANTHER" id="PTHR38478">
    <property type="entry name" value="PEPTIDASE M1A AND M12B"/>
    <property type="match status" value="1"/>
</dbReference>
<dbReference type="EMBL" id="CP089982">
    <property type="protein sequence ID" value="WXA94911.1"/>
    <property type="molecule type" value="Genomic_DNA"/>
</dbReference>
<feature type="chain" id="PRO_5047275151" evidence="1">
    <location>
        <begin position="27"/>
        <end position="871"/>
    </location>
</feature>
<proteinExistence type="predicted"/>
<evidence type="ECO:0000313" key="3">
    <source>
        <dbReference type="EMBL" id="WXA94911.1"/>
    </source>
</evidence>
<dbReference type="Gene3D" id="3.40.390.10">
    <property type="entry name" value="Collagenase (Catalytic Domain)"/>
    <property type="match status" value="1"/>
</dbReference>
<dbReference type="InterPro" id="IPR024079">
    <property type="entry name" value="MetalloPept_cat_dom_sf"/>
</dbReference>
<evidence type="ECO:0000313" key="4">
    <source>
        <dbReference type="Proteomes" id="UP001379533"/>
    </source>
</evidence>
<reference evidence="3 4" key="1">
    <citation type="submission" date="2021-12" db="EMBL/GenBank/DDBJ databases">
        <title>Discovery of the Pendulisporaceae a myxobacterial family with distinct sporulation behavior and unique specialized metabolism.</title>
        <authorList>
            <person name="Garcia R."/>
            <person name="Popoff A."/>
            <person name="Bader C.D."/>
            <person name="Loehr J."/>
            <person name="Walesch S."/>
            <person name="Walt C."/>
            <person name="Boldt J."/>
            <person name="Bunk B."/>
            <person name="Haeckl F.J.F.P.J."/>
            <person name="Gunesch A.P."/>
            <person name="Birkelbach J."/>
            <person name="Nuebel U."/>
            <person name="Pietschmann T."/>
            <person name="Bach T."/>
            <person name="Mueller R."/>
        </authorList>
    </citation>
    <scope>NUCLEOTIDE SEQUENCE [LARGE SCALE GENOMIC DNA]</scope>
    <source>
        <strain evidence="3 4">MSr12523</strain>
    </source>
</reference>
<keyword evidence="4" id="KW-1185">Reference proteome</keyword>
<evidence type="ECO:0000259" key="2">
    <source>
        <dbReference type="Pfam" id="PF16313"/>
    </source>
</evidence>
<keyword evidence="3" id="KW-0645">Protease</keyword>
<protein>
    <submittedName>
        <fullName evidence="3">Zinc-dependent metalloprotease</fullName>
    </submittedName>
</protein>
<gene>
    <name evidence="3" type="ORF">LZC95_51875</name>
</gene>
<dbReference type="RefSeq" id="WP_394845521.1">
    <property type="nucleotide sequence ID" value="NZ_CP089982.1"/>
</dbReference>
<keyword evidence="3" id="KW-0482">Metalloprotease</keyword>
<keyword evidence="1" id="KW-0732">Signal</keyword>
<dbReference type="PROSITE" id="PS51257">
    <property type="entry name" value="PROKAR_LIPOPROTEIN"/>
    <property type="match status" value="1"/>
</dbReference>
<feature type="signal peptide" evidence="1">
    <location>
        <begin position="1"/>
        <end position="26"/>
    </location>
</feature>
<keyword evidence="3" id="KW-0378">Hydrolase</keyword>
<feature type="domain" description="EcxA zinc-binding" evidence="2">
    <location>
        <begin position="407"/>
        <end position="507"/>
    </location>
</feature>
<dbReference type="InterPro" id="IPR032534">
    <property type="entry name" value="EcxA_zinc-bd"/>
</dbReference>
<organism evidence="3 4">
    <name type="scientific">Pendulispora brunnea</name>
    <dbReference type="NCBI Taxonomy" id="2905690"/>
    <lineage>
        <taxon>Bacteria</taxon>
        <taxon>Pseudomonadati</taxon>
        <taxon>Myxococcota</taxon>
        <taxon>Myxococcia</taxon>
        <taxon>Myxococcales</taxon>
        <taxon>Sorangiineae</taxon>
        <taxon>Pendulisporaceae</taxon>
        <taxon>Pendulispora</taxon>
    </lineage>
</organism>
<sequence>MKIRQISSVLSLLAALAGGCSSGDGASTPDVTQEELGWRGGNRIWISKSALGKEFLWQANLTDQPGLAAFGATRSRIVHFERQGDDLMMIEENDLHGRPTADKRLIVASFPIQEDNDSTLVFDFNAGTTKLFVASDWAYQDSDGPWYDAAEHFRALDITESYVERAQIHRDQLVISQIAQVEEPAEATIDYPAGHTFPTYLARYYIQPYRPNPNFVPRRWAGQERLGYFESQPRPSARSAESDLIYALKFDSSKPIVFAISANTPSEYKSAIADGVLYWNRAFGRNVVSVVDAPADVEAPDHDYNVIQWIPWDAATFAYADVQLDPRTGETLHGQVFFSSAFALDGSRNGLRALVRTLRAYERPAGPRVAFAGAGSSSLCTMTGTEFARRQADQLEALLTRNATDDTLKAMSMDYVRLIAAHEIGHVLGLRHNFAGSTGASYDMRDHEAHLAAYVANGGTVPHGVVSSSTVMDYLLIESGAMMGDIIEKKETALEYDRKAIAVLYDDELQDPGEIPHYCSDSNILEYDPVAPVYSDCQRFDQGKSALEFAVYARKKLFSTLPHRIIERYIANATRRGSTENLDPKPIEGVVLNPNEFARSAWEPYLRVRDMFVQGGRSLEVSETFASFPHLGELEQAASEKAETAWLESELQRVDGIEVAYEGTPPSFVEDMVRKLKALLADPEYLEGKGAGGMPYRFSPEDAAVIENKSRVLFAAMGDALLEWELYALAGVGPEGPVPLSVSAGLIRDDAPGKRFATMTAKVTRDVLLATSGQFIEADVPAPSGGGKVHVKLPIFKYSYERRLQAARVLADAKGVSPSYLVKEKSAIRREFEKLQMAALGGHAPADFESMYEELPDGVIAWLSEQSALRL</sequence>
<dbReference type="SUPFAM" id="SSF55486">
    <property type="entry name" value="Metalloproteases ('zincins'), catalytic domain"/>
    <property type="match status" value="1"/>
</dbReference>
<dbReference type="GO" id="GO:0008237">
    <property type="term" value="F:metallopeptidase activity"/>
    <property type="evidence" value="ECO:0007669"/>
    <property type="project" value="UniProtKB-KW"/>
</dbReference>
<accession>A0ABZ2KEW9</accession>
<dbReference type="Pfam" id="PF16313">
    <property type="entry name" value="DUF4953"/>
    <property type="match status" value="1"/>
</dbReference>